<sequence length="114" mass="12581">MASMDDSSSIGGSLGGEIFDVLDEDKILDSNSNPDIEIQVAPNKKKKKPDETSLYMVNKTEKSCFWAVVTSGAFLSFICSSIAMIIGSLIVVYTMYKTPGMFFLYGIFRIRNIS</sequence>
<gene>
    <name evidence="2" type="ORF">QVE165_LOCUS13030</name>
</gene>
<keyword evidence="3" id="KW-1185">Reference proteome</keyword>
<keyword evidence="1" id="KW-0472">Membrane</keyword>
<dbReference type="EMBL" id="CAJNOM010000066">
    <property type="protein sequence ID" value="CAF0965106.1"/>
    <property type="molecule type" value="Genomic_DNA"/>
</dbReference>
<organism evidence="2 3">
    <name type="scientific">Adineta steineri</name>
    <dbReference type="NCBI Taxonomy" id="433720"/>
    <lineage>
        <taxon>Eukaryota</taxon>
        <taxon>Metazoa</taxon>
        <taxon>Spiralia</taxon>
        <taxon>Gnathifera</taxon>
        <taxon>Rotifera</taxon>
        <taxon>Eurotatoria</taxon>
        <taxon>Bdelloidea</taxon>
        <taxon>Adinetida</taxon>
        <taxon>Adinetidae</taxon>
        <taxon>Adineta</taxon>
    </lineage>
</organism>
<comment type="caution">
    <text evidence="2">The sequence shown here is derived from an EMBL/GenBank/DDBJ whole genome shotgun (WGS) entry which is preliminary data.</text>
</comment>
<name>A0A814E7U8_9BILA</name>
<dbReference type="Proteomes" id="UP000663832">
    <property type="component" value="Unassembled WGS sequence"/>
</dbReference>
<feature type="transmembrane region" description="Helical" evidence="1">
    <location>
        <begin position="64"/>
        <end position="96"/>
    </location>
</feature>
<evidence type="ECO:0000256" key="1">
    <source>
        <dbReference type="SAM" id="Phobius"/>
    </source>
</evidence>
<keyword evidence="1" id="KW-0812">Transmembrane</keyword>
<evidence type="ECO:0000313" key="3">
    <source>
        <dbReference type="Proteomes" id="UP000663832"/>
    </source>
</evidence>
<evidence type="ECO:0000313" key="2">
    <source>
        <dbReference type="EMBL" id="CAF0965106.1"/>
    </source>
</evidence>
<accession>A0A814E7U8</accession>
<dbReference type="AlphaFoldDB" id="A0A814E7U8"/>
<keyword evidence="1" id="KW-1133">Transmembrane helix</keyword>
<reference evidence="2" key="1">
    <citation type="submission" date="2021-02" db="EMBL/GenBank/DDBJ databases">
        <authorList>
            <person name="Nowell W R."/>
        </authorList>
    </citation>
    <scope>NUCLEOTIDE SEQUENCE</scope>
</reference>
<proteinExistence type="predicted"/>
<protein>
    <submittedName>
        <fullName evidence="2">Uncharacterized protein</fullName>
    </submittedName>
</protein>